<sequence length="145" mass="14448">MRGGGTEWGRGTAAAVSLAGAAAVGAAVGVSPEALADGPGLCPFAHLTGLPCPGCGLTRSWVALGHGDVVGAFGLNWFGPLFLTVAVVVTGVALWTALAGGGALNRAQRVLTGRVALVVLVMWVGYGLARMLDAGFGWGFFALVV</sequence>
<comment type="caution">
    <text evidence="2">The sequence shown here is derived from an EMBL/GenBank/DDBJ whole genome shotgun (WGS) entry which is preliminary data.</text>
</comment>
<accession>A0A6L7GML8</accession>
<feature type="transmembrane region" description="Helical" evidence="1">
    <location>
        <begin position="111"/>
        <end position="129"/>
    </location>
</feature>
<keyword evidence="1" id="KW-0812">Transmembrane</keyword>
<name>A0A6L7GML8_9ACTN</name>
<dbReference type="AlphaFoldDB" id="A0A6L7GML8"/>
<dbReference type="Proteomes" id="UP000475545">
    <property type="component" value="Unassembled WGS sequence"/>
</dbReference>
<evidence type="ECO:0000313" key="3">
    <source>
        <dbReference type="Proteomes" id="UP000475545"/>
    </source>
</evidence>
<dbReference type="EMBL" id="WMBR01000001">
    <property type="protein sequence ID" value="MXP20733.1"/>
    <property type="molecule type" value="Genomic_DNA"/>
</dbReference>
<reference evidence="2 3" key="1">
    <citation type="submission" date="2019-11" db="EMBL/GenBank/DDBJ databases">
        <title>Gordonia sp. nov., a novel actinobacterium isolated from mangrove soil in Hainan.</title>
        <authorList>
            <person name="Huang X."/>
            <person name="Xie Y."/>
            <person name="Chu X."/>
            <person name="Xiao K."/>
        </authorList>
    </citation>
    <scope>NUCLEOTIDE SEQUENCE [LARGE SCALE GENOMIC DNA]</scope>
    <source>
        <strain evidence="2 3">HNM0687</strain>
    </source>
</reference>
<dbReference type="Pfam" id="PF10825">
    <property type="entry name" value="DUF2752"/>
    <property type="match status" value="1"/>
</dbReference>
<keyword evidence="1" id="KW-1133">Transmembrane helix</keyword>
<keyword evidence="3" id="KW-1185">Reference proteome</keyword>
<proteinExistence type="predicted"/>
<protein>
    <submittedName>
        <fullName evidence="2">DUF2752 domain-containing protein</fullName>
    </submittedName>
</protein>
<evidence type="ECO:0000313" key="2">
    <source>
        <dbReference type="EMBL" id="MXP20733.1"/>
    </source>
</evidence>
<organism evidence="2 3">
    <name type="scientific">Gordonia mangrovi</name>
    <dbReference type="NCBI Taxonomy" id="2665643"/>
    <lineage>
        <taxon>Bacteria</taxon>
        <taxon>Bacillati</taxon>
        <taxon>Actinomycetota</taxon>
        <taxon>Actinomycetes</taxon>
        <taxon>Mycobacteriales</taxon>
        <taxon>Gordoniaceae</taxon>
        <taxon>Gordonia</taxon>
    </lineage>
</organism>
<feature type="transmembrane region" description="Helical" evidence="1">
    <location>
        <begin position="77"/>
        <end position="99"/>
    </location>
</feature>
<gene>
    <name evidence="2" type="ORF">GIY30_05090</name>
</gene>
<dbReference type="InterPro" id="IPR021215">
    <property type="entry name" value="DUF2752"/>
</dbReference>
<evidence type="ECO:0000256" key="1">
    <source>
        <dbReference type="SAM" id="Phobius"/>
    </source>
</evidence>
<keyword evidence="1" id="KW-0472">Membrane</keyword>